<dbReference type="EMBL" id="CM047582">
    <property type="protein sequence ID" value="KAI9914894.1"/>
    <property type="molecule type" value="Genomic_DNA"/>
</dbReference>
<accession>A0ACC0W838</accession>
<protein>
    <submittedName>
        <fullName evidence="1">Uncharacterized protein</fullName>
    </submittedName>
</protein>
<evidence type="ECO:0000313" key="1">
    <source>
        <dbReference type="EMBL" id="KAI9914894.1"/>
    </source>
</evidence>
<comment type="caution">
    <text evidence="1">The sequence shown here is derived from an EMBL/GenBank/DDBJ whole genome shotgun (WGS) entry which is preliminary data.</text>
</comment>
<reference evidence="1 2" key="1">
    <citation type="journal article" date="2022" name="bioRxiv">
        <title>The genome of the oomycete Peronosclerospora sorghi, a cosmopolitan pathogen of maize and sorghum, is inflated with dispersed pseudogenes.</title>
        <authorList>
            <person name="Fletcher K."/>
            <person name="Martin F."/>
            <person name="Isakeit T."/>
            <person name="Cavanaugh K."/>
            <person name="Magill C."/>
            <person name="Michelmore R."/>
        </authorList>
    </citation>
    <scope>NUCLEOTIDE SEQUENCE [LARGE SCALE GENOMIC DNA]</scope>
    <source>
        <strain evidence="1">P6</strain>
    </source>
</reference>
<dbReference type="Proteomes" id="UP001163321">
    <property type="component" value="Chromosome 3"/>
</dbReference>
<name>A0ACC0W838_9STRA</name>
<proteinExistence type="predicted"/>
<sequence length="142" mass="15869">MHLLLEKYESVLAQLMANDEDLVLVNTVDHDETRSVAAPRADDDVAPARAHDLPELLLHLFRGLLRVLREHRRRVQPTASTGTTIGTGYGLSLLDVGWRYRRALESVLDELEQDVVPGETAVDEENQLLDVLRVAYRSGAST</sequence>
<evidence type="ECO:0000313" key="2">
    <source>
        <dbReference type="Proteomes" id="UP001163321"/>
    </source>
</evidence>
<keyword evidence="2" id="KW-1185">Reference proteome</keyword>
<organism evidence="1 2">
    <name type="scientific">Peronosclerospora sorghi</name>
    <dbReference type="NCBI Taxonomy" id="230839"/>
    <lineage>
        <taxon>Eukaryota</taxon>
        <taxon>Sar</taxon>
        <taxon>Stramenopiles</taxon>
        <taxon>Oomycota</taxon>
        <taxon>Peronosporomycetes</taxon>
        <taxon>Peronosporales</taxon>
        <taxon>Peronosporaceae</taxon>
        <taxon>Peronosclerospora</taxon>
    </lineage>
</organism>
<gene>
    <name evidence="1" type="ORF">PsorP6_007579</name>
</gene>